<dbReference type="InterPro" id="IPR008263">
    <property type="entry name" value="GH16_AS"/>
</dbReference>
<keyword evidence="1 7" id="KW-0808">Transferase</keyword>
<comment type="similarity">
    <text evidence="7">Belongs to the glycosyl hydrolase 16 family.</text>
</comment>
<dbReference type="PIRSF" id="PIRSF005604">
    <property type="entry name" value="XET"/>
    <property type="match status" value="1"/>
</dbReference>
<evidence type="ECO:0000256" key="3">
    <source>
        <dbReference type="ARBA" id="ARBA00023157"/>
    </source>
</evidence>
<keyword evidence="7" id="KW-0961">Cell wall biogenesis/degradation</keyword>
<keyword evidence="10" id="KW-1185">Reference proteome</keyword>
<keyword evidence="5 7" id="KW-0326">Glycosidase</keyword>
<evidence type="ECO:0000259" key="8">
    <source>
        <dbReference type="PROSITE" id="PS51762"/>
    </source>
</evidence>
<keyword evidence="3" id="KW-1015">Disulfide bond</keyword>
<keyword evidence="2 7" id="KW-0378">Hydrolase</keyword>
<keyword evidence="7" id="KW-0732">Signal</keyword>
<dbReference type="PROSITE" id="PS01034">
    <property type="entry name" value="GH16_1"/>
    <property type="match status" value="1"/>
</dbReference>
<dbReference type="GO" id="GO:0048046">
    <property type="term" value="C:apoplast"/>
    <property type="evidence" value="ECO:0007669"/>
    <property type="project" value="UniProtKB-SubCell"/>
</dbReference>
<dbReference type="EC" id="2.4.1.207" evidence="7"/>
<dbReference type="CDD" id="cd02176">
    <property type="entry name" value="GH16_XET"/>
    <property type="match status" value="1"/>
</dbReference>
<evidence type="ECO:0000256" key="7">
    <source>
        <dbReference type="RuleBase" id="RU361120"/>
    </source>
</evidence>
<dbReference type="GO" id="GO:0004553">
    <property type="term" value="F:hydrolase activity, hydrolyzing O-glycosyl compounds"/>
    <property type="evidence" value="ECO:0007669"/>
    <property type="project" value="InterPro"/>
</dbReference>
<evidence type="ECO:0000256" key="1">
    <source>
        <dbReference type="ARBA" id="ARBA00022679"/>
    </source>
</evidence>
<proteinExistence type="inferred from homology"/>
<dbReference type="GO" id="GO:0010411">
    <property type="term" value="P:xyloglucan metabolic process"/>
    <property type="evidence" value="ECO:0007669"/>
    <property type="project" value="InterPro"/>
</dbReference>
<sequence>MNSFIFLLGIFLLHSLETSFGSVVSTGDFNKDFFVTWSPTHVNTSADGRSRSLKLDQESGSGFASNDMFLFGQIDMPIKLVPGNSAGTVLAFYLTSDQPNRDEIDFEFLGNVAGQPYILQTNVYADGFDDKEERVSLWFDPTKEFPYLFDFMESSPNRVSIFRDKFLDTTLLFMVDSIPIRTYRNHADKGVAYPRWQPMSIKMSLWDGSSWATNGGKDKIDWSKGPFIASFANYTIDACVWKGNARFCRADSSSNWWNKEELNSLTWKQRRWFKWVRRYHMIYDYCQDNKRFQNNLPKECNLSKY</sequence>
<dbReference type="Pfam" id="PF06955">
    <property type="entry name" value="XET_C"/>
    <property type="match status" value="1"/>
</dbReference>
<comment type="PTM">
    <text evidence="7">Contains at least one intrachain disulfide bond essential for its enzymatic activity.</text>
</comment>
<dbReference type="Gene3D" id="2.60.120.200">
    <property type="match status" value="1"/>
</dbReference>
<dbReference type="InterPro" id="IPR010713">
    <property type="entry name" value="XET_C"/>
</dbReference>
<dbReference type="SUPFAM" id="SSF49899">
    <property type="entry name" value="Concanavalin A-like lectins/glucanases"/>
    <property type="match status" value="1"/>
</dbReference>
<keyword evidence="4" id="KW-0325">Glycoprotein</keyword>
<evidence type="ECO:0000256" key="5">
    <source>
        <dbReference type="ARBA" id="ARBA00023295"/>
    </source>
</evidence>
<feature type="domain" description="GH16" evidence="8">
    <location>
        <begin position="17"/>
        <end position="231"/>
    </location>
</feature>
<reference evidence="9" key="1">
    <citation type="submission" date="2023-03" db="EMBL/GenBank/DDBJ databases">
        <title>Chromosome-scale reference genome and RAD-based genetic map of yellow starthistle (Centaurea solstitialis) reveal putative structural variation and QTLs associated with invader traits.</title>
        <authorList>
            <person name="Reatini B."/>
            <person name="Cang F.A."/>
            <person name="Jiang Q."/>
            <person name="Mckibben M.T.W."/>
            <person name="Barker M.S."/>
            <person name="Rieseberg L.H."/>
            <person name="Dlugosch K.M."/>
        </authorList>
    </citation>
    <scope>NUCLEOTIDE SEQUENCE</scope>
    <source>
        <strain evidence="9">CAN-66</strain>
        <tissue evidence="9">Leaf</tissue>
    </source>
</reference>
<dbReference type="AlphaFoldDB" id="A0AA38TDJ8"/>
<keyword evidence="7" id="KW-0134">Cell wall</keyword>
<dbReference type="InterPro" id="IPR044791">
    <property type="entry name" value="Beta-glucanase/XTH"/>
</dbReference>
<comment type="function">
    <text evidence="7">Catalyzes xyloglucan endohydrolysis (XEH) and/or endotransglycosylation (XET). Cleaves and religates xyloglucan polymers, an essential constituent of the primary cell wall, and thereby participates in cell wall construction of growing tissues.</text>
</comment>
<dbReference type="Proteomes" id="UP001172457">
    <property type="component" value="Chromosome 4"/>
</dbReference>
<feature type="signal peptide" evidence="7">
    <location>
        <begin position="1"/>
        <end position="21"/>
    </location>
</feature>
<feature type="active site" description="Nucleophile" evidence="6">
    <location>
        <position position="103"/>
    </location>
</feature>
<organism evidence="9 10">
    <name type="scientific">Centaurea solstitialis</name>
    <name type="common">yellow star-thistle</name>
    <dbReference type="NCBI Taxonomy" id="347529"/>
    <lineage>
        <taxon>Eukaryota</taxon>
        <taxon>Viridiplantae</taxon>
        <taxon>Streptophyta</taxon>
        <taxon>Embryophyta</taxon>
        <taxon>Tracheophyta</taxon>
        <taxon>Spermatophyta</taxon>
        <taxon>Magnoliopsida</taxon>
        <taxon>eudicotyledons</taxon>
        <taxon>Gunneridae</taxon>
        <taxon>Pentapetalae</taxon>
        <taxon>asterids</taxon>
        <taxon>campanulids</taxon>
        <taxon>Asterales</taxon>
        <taxon>Asteraceae</taxon>
        <taxon>Carduoideae</taxon>
        <taxon>Cardueae</taxon>
        <taxon>Centaureinae</taxon>
        <taxon>Centaurea</taxon>
    </lineage>
</organism>
<dbReference type="InterPro" id="IPR013320">
    <property type="entry name" value="ConA-like_dom_sf"/>
</dbReference>
<protein>
    <recommendedName>
        <fullName evidence="7">Xyloglucan endotransglucosylase/hydrolase</fullName>
        <ecNumber evidence="7">2.4.1.207</ecNumber>
    </recommendedName>
</protein>
<keyword evidence="7" id="KW-0964">Secreted</keyword>
<dbReference type="Pfam" id="PF00722">
    <property type="entry name" value="Glyco_hydro_16"/>
    <property type="match status" value="2"/>
</dbReference>
<dbReference type="InterPro" id="IPR000757">
    <property type="entry name" value="Beta-glucanase-like"/>
</dbReference>
<evidence type="ECO:0000313" key="10">
    <source>
        <dbReference type="Proteomes" id="UP001172457"/>
    </source>
</evidence>
<evidence type="ECO:0000313" key="9">
    <source>
        <dbReference type="EMBL" id="KAJ9552061.1"/>
    </source>
</evidence>
<comment type="subcellular location">
    <subcellularLocation>
        <location evidence="7">Secreted</location>
        <location evidence="7">Cell wall</location>
    </subcellularLocation>
    <subcellularLocation>
        <location evidence="7">Secreted</location>
        <location evidence="7">Extracellular space</location>
        <location evidence="7">Apoplast</location>
    </subcellularLocation>
</comment>
<dbReference type="GO" id="GO:0071555">
    <property type="term" value="P:cell wall organization"/>
    <property type="evidence" value="ECO:0007669"/>
    <property type="project" value="UniProtKB-KW"/>
</dbReference>
<dbReference type="PROSITE" id="PS51762">
    <property type="entry name" value="GH16_2"/>
    <property type="match status" value="1"/>
</dbReference>
<feature type="chain" id="PRO_5041487850" description="Xyloglucan endotransglucosylase/hydrolase" evidence="7">
    <location>
        <begin position="22"/>
        <end position="305"/>
    </location>
</feature>
<dbReference type="GO" id="GO:0042546">
    <property type="term" value="P:cell wall biogenesis"/>
    <property type="evidence" value="ECO:0007669"/>
    <property type="project" value="InterPro"/>
</dbReference>
<gene>
    <name evidence="9" type="ORF">OSB04_016106</name>
</gene>
<feature type="active site" description="Proton donor" evidence="6">
    <location>
        <position position="107"/>
    </location>
</feature>
<comment type="caution">
    <text evidence="9">The sequence shown here is derived from an EMBL/GenBank/DDBJ whole genome shotgun (WGS) entry which is preliminary data.</text>
</comment>
<dbReference type="InterPro" id="IPR016455">
    <property type="entry name" value="XTH"/>
</dbReference>
<accession>A0AA38TDJ8</accession>
<keyword evidence="7" id="KW-0052">Apoplast</keyword>
<evidence type="ECO:0000256" key="6">
    <source>
        <dbReference type="PIRSR" id="PIRSR005604-1"/>
    </source>
</evidence>
<dbReference type="GO" id="GO:0016762">
    <property type="term" value="F:xyloglucan:xyloglucosyl transferase activity"/>
    <property type="evidence" value="ECO:0007669"/>
    <property type="project" value="UniProtKB-EC"/>
</dbReference>
<evidence type="ECO:0000256" key="4">
    <source>
        <dbReference type="ARBA" id="ARBA00023180"/>
    </source>
</evidence>
<name>A0AA38TDJ8_9ASTR</name>
<dbReference type="EMBL" id="JARYMX010000004">
    <property type="protein sequence ID" value="KAJ9552061.1"/>
    <property type="molecule type" value="Genomic_DNA"/>
</dbReference>
<dbReference type="PANTHER" id="PTHR31062">
    <property type="entry name" value="XYLOGLUCAN ENDOTRANSGLUCOSYLASE/HYDROLASE PROTEIN 8-RELATED"/>
    <property type="match status" value="1"/>
</dbReference>
<evidence type="ECO:0000256" key="2">
    <source>
        <dbReference type="ARBA" id="ARBA00022801"/>
    </source>
</evidence>